<protein>
    <recommendedName>
        <fullName evidence="7">Protein MgtC</fullName>
    </recommendedName>
</protein>
<feature type="transmembrane region" description="Helical" evidence="7">
    <location>
        <begin position="16"/>
        <end position="34"/>
    </location>
</feature>
<dbReference type="InterPro" id="IPR003416">
    <property type="entry name" value="MgtC/SapB/SrpB/YhiD_fam"/>
</dbReference>
<evidence type="ECO:0000256" key="6">
    <source>
        <dbReference type="ARBA" id="ARBA00023136"/>
    </source>
</evidence>
<sequence length="171" mass="17865">MPLIQDLFQPLQSMPLPAVAMRLALAVVLGGLIGWEREVSARAAGLRTHMLIALAAAMFTVVAMELTHFPADEQDVLRIDPLRLIEAVTAGVAFLAAGSIIFSGGSVRGVTTGASMWLAGAVGLASGTGDGLLAVMGTALAVVILWMVRIIATPVHRRPDPGDHPDPEGRQ</sequence>
<dbReference type="PRINTS" id="PR01837">
    <property type="entry name" value="MGTCSAPBPROT"/>
</dbReference>
<evidence type="ECO:0000256" key="1">
    <source>
        <dbReference type="ARBA" id="ARBA00004651"/>
    </source>
</evidence>
<dbReference type="Proteomes" id="UP000270743">
    <property type="component" value="Unassembled WGS sequence"/>
</dbReference>
<dbReference type="PANTHER" id="PTHR33778">
    <property type="entry name" value="PROTEIN MGTC"/>
    <property type="match status" value="1"/>
</dbReference>
<dbReference type="Pfam" id="PF02308">
    <property type="entry name" value="MgtC"/>
    <property type="match status" value="1"/>
</dbReference>
<dbReference type="GO" id="GO:0005886">
    <property type="term" value="C:plasma membrane"/>
    <property type="evidence" value="ECO:0007669"/>
    <property type="project" value="UniProtKB-SubCell"/>
</dbReference>
<comment type="similarity">
    <text evidence="2 7">Belongs to the MgtC/SapB family.</text>
</comment>
<dbReference type="PANTHER" id="PTHR33778:SF1">
    <property type="entry name" value="MAGNESIUM TRANSPORTER YHID-RELATED"/>
    <property type="match status" value="1"/>
</dbReference>
<evidence type="ECO:0000313" key="9">
    <source>
        <dbReference type="EMBL" id="VDS09904.1"/>
    </source>
</evidence>
<keyword evidence="3" id="KW-1003">Cell membrane</keyword>
<evidence type="ECO:0000256" key="3">
    <source>
        <dbReference type="ARBA" id="ARBA00022475"/>
    </source>
</evidence>
<name>A0A447IQX3_9RHOB</name>
<evidence type="ECO:0000256" key="5">
    <source>
        <dbReference type="ARBA" id="ARBA00022989"/>
    </source>
</evidence>
<proteinExistence type="inferred from homology"/>
<evidence type="ECO:0000313" key="10">
    <source>
        <dbReference type="Proteomes" id="UP000270743"/>
    </source>
</evidence>
<evidence type="ECO:0000256" key="7">
    <source>
        <dbReference type="RuleBase" id="RU365041"/>
    </source>
</evidence>
<feature type="transmembrane region" description="Helical" evidence="7">
    <location>
        <begin position="132"/>
        <end position="152"/>
    </location>
</feature>
<dbReference type="InterPro" id="IPR049177">
    <property type="entry name" value="MgtC_SapB_SrpB_YhiD_N"/>
</dbReference>
<evidence type="ECO:0000259" key="8">
    <source>
        <dbReference type="Pfam" id="PF02308"/>
    </source>
</evidence>
<evidence type="ECO:0000256" key="4">
    <source>
        <dbReference type="ARBA" id="ARBA00022692"/>
    </source>
</evidence>
<accession>A0A447IQX3</accession>
<comment type="subcellular location">
    <subcellularLocation>
        <location evidence="7">Cell inner membrane</location>
        <topology evidence="7">Multi-pass membrane protein</topology>
    </subcellularLocation>
    <subcellularLocation>
        <location evidence="1">Cell membrane</location>
        <topology evidence="1">Multi-pass membrane protein</topology>
    </subcellularLocation>
</comment>
<organism evidence="9 10">
    <name type="scientific">Paracoccus haematequi</name>
    <dbReference type="NCBI Taxonomy" id="2491866"/>
    <lineage>
        <taxon>Bacteria</taxon>
        <taxon>Pseudomonadati</taxon>
        <taxon>Pseudomonadota</taxon>
        <taxon>Alphaproteobacteria</taxon>
        <taxon>Rhodobacterales</taxon>
        <taxon>Paracoccaceae</taxon>
        <taxon>Paracoccus</taxon>
    </lineage>
</organism>
<keyword evidence="4 7" id="KW-0812">Transmembrane</keyword>
<feature type="transmembrane region" description="Helical" evidence="7">
    <location>
        <begin position="46"/>
        <end position="64"/>
    </location>
</feature>
<reference evidence="9 10" key="1">
    <citation type="submission" date="2018-12" db="EMBL/GenBank/DDBJ databases">
        <authorList>
            <person name="Criscuolo A."/>
        </authorList>
    </citation>
    <scope>NUCLEOTIDE SEQUENCE [LARGE SCALE GENOMIC DNA]</scope>
    <source>
        <strain evidence="9">ACIP1116241</strain>
    </source>
</reference>
<gene>
    <name evidence="9" type="ORF">PARHAE_03114</name>
</gene>
<evidence type="ECO:0000256" key="2">
    <source>
        <dbReference type="ARBA" id="ARBA00009298"/>
    </source>
</evidence>
<feature type="domain" description="MgtC/SapB/SrpB/YhiD N-terminal" evidence="8">
    <location>
        <begin position="23"/>
        <end position="151"/>
    </location>
</feature>
<keyword evidence="6 7" id="KW-0472">Membrane</keyword>
<dbReference type="AlphaFoldDB" id="A0A447IQX3"/>
<dbReference type="RefSeq" id="WP_126155515.1">
    <property type="nucleotide sequence ID" value="NZ_UZWE01000046.1"/>
</dbReference>
<keyword evidence="7" id="KW-0997">Cell inner membrane</keyword>
<keyword evidence="10" id="KW-1185">Reference proteome</keyword>
<dbReference type="OrthoDB" id="9811198at2"/>
<feature type="transmembrane region" description="Helical" evidence="7">
    <location>
        <begin position="84"/>
        <end position="102"/>
    </location>
</feature>
<keyword evidence="5 7" id="KW-1133">Transmembrane helix</keyword>
<dbReference type="EMBL" id="UZWE01000046">
    <property type="protein sequence ID" value="VDS09904.1"/>
    <property type="molecule type" value="Genomic_DNA"/>
</dbReference>